<dbReference type="InterPro" id="IPR036388">
    <property type="entry name" value="WH-like_DNA-bd_sf"/>
</dbReference>
<evidence type="ECO:0000256" key="1">
    <source>
        <dbReference type="ARBA" id="ARBA00009437"/>
    </source>
</evidence>
<dbReference type="SUPFAM" id="SSF46785">
    <property type="entry name" value="Winged helix' DNA-binding domain"/>
    <property type="match status" value="1"/>
</dbReference>
<dbReference type="Pfam" id="PF03466">
    <property type="entry name" value="LysR_substrate"/>
    <property type="match status" value="1"/>
</dbReference>
<proteinExistence type="inferred from homology"/>
<organism evidence="6 7">
    <name type="scientific">Companilactobacillus mindensis DSM 14500</name>
    <dbReference type="NCBI Taxonomy" id="1423770"/>
    <lineage>
        <taxon>Bacteria</taxon>
        <taxon>Bacillati</taxon>
        <taxon>Bacillota</taxon>
        <taxon>Bacilli</taxon>
        <taxon>Lactobacillales</taxon>
        <taxon>Lactobacillaceae</taxon>
        <taxon>Companilactobacillus</taxon>
    </lineage>
</organism>
<dbReference type="Gene3D" id="3.40.190.10">
    <property type="entry name" value="Periplasmic binding protein-like II"/>
    <property type="match status" value="2"/>
</dbReference>
<dbReference type="PANTHER" id="PTHR30126:SF64">
    <property type="entry name" value="HTH-TYPE TRANSCRIPTIONAL REGULATOR CITR"/>
    <property type="match status" value="1"/>
</dbReference>
<dbReference type="RefSeq" id="WP_057888122.1">
    <property type="nucleotide sequence ID" value="NZ_AZEZ01000070.1"/>
</dbReference>
<evidence type="ECO:0000256" key="2">
    <source>
        <dbReference type="ARBA" id="ARBA00023015"/>
    </source>
</evidence>
<dbReference type="GO" id="GO:0000976">
    <property type="term" value="F:transcription cis-regulatory region binding"/>
    <property type="evidence" value="ECO:0007669"/>
    <property type="project" value="TreeGrafter"/>
</dbReference>
<dbReference type="InterPro" id="IPR005119">
    <property type="entry name" value="LysR_subst-bd"/>
</dbReference>
<dbReference type="Proteomes" id="UP000050872">
    <property type="component" value="Unassembled WGS sequence"/>
</dbReference>
<evidence type="ECO:0000256" key="4">
    <source>
        <dbReference type="ARBA" id="ARBA00023163"/>
    </source>
</evidence>
<gene>
    <name evidence="6" type="ORF">FD29_GL000543</name>
</gene>
<comment type="caution">
    <text evidence="6">The sequence shown here is derived from an EMBL/GenBank/DDBJ whole genome shotgun (WGS) entry which is preliminary data.</text>
</comment>
<dbReference type="PANTHER" id="PTHR30126">
    <property type="entry name" value="HTH-TYPE TRANSCRIPTIONAL REGULATOR"/>
    <property type="match status" value="1"/>
</dbReference>
<name>A0A0R1QRE6_9LACO</name>
<evidence type="ECO:0000256" key="3">
    <source>
        <dbReference type="ARBA" id="ARBA00023125"/>
    </source>
</evidence>
<evidence type="ECO:0000313" key="6">
    <source>
        <dbReference type="EMBL" id="KRL43763.1"/>
    </source>
</evidence>
<evidence type="ECO:0000313" key="7">
    <source>
        <dbReference type="Proteomes" id="UP000050872"/>
    </source>
</evidence>
<dbReference type="AlphaFoldDB" id="A0A0R1QRE6"/>
<dbReference type="InterPro" id="IPR036390">
    <property type="entry name" value="WH_DNA-bd_sf"/>
</dbReference>
<keyword evidence="7" id="KW-1185">Reference proteome</keyword>
<dbReference type="OrthoDB" id="9785745at2"/>
<dbReference type="STRING" id="1423770.FD29_GL000543"/>
<evidence type="ECO:0000259" key="5">
    <source>
        <dbReference type="PROSITE" id="PS50931"/>
    </source>
</evidence>
<keyword evidence="4" id="KW-0804">Transcription</keyword>
<dbReference type="PROSITE" id="PS50931">
    <property type="entry name" value="HTH_LYSR"/>
    <property type="match status" value="1"/>
</dbReference>
<feature type="domain" description="HTH lysR-type" evidence="5">
    <location>
        <begin position="1"/>
        <end position="58"/>
    </location>
</feature>
<dbReference type="InterPro" id="IPR000847">
    <property type="entry name" value="LysR_HTH_N"/>
</dbReference>
<protein>
    <submittedName>
        <fullName evidence="6">Transcriptional regulator</fullName>
    </submittedName>
</protein>
<sequence>MLDKRYKTLIVLSKTQSFTKTAEQLFITQPAVSQQINSLEDELQLQLVIREHGKITLTSAGINLAKFAKQTELESQKVIESLQTSAEHLKMGCTLSLSSTILPKFIQQLSTRTNVVTTKINNTQHILQNIRDGKVDFGLIEGNFNKDEFDSFLVQKENFIGVSHDIIDTTSIDRLFEQTLLIRETGSGSRNIFENWLATQNYRTSDFQNVIEIASPSAIIEFLKQNSGISFMYESLVIDELKLGQLKKLDLPGFHVEHPINLVFLKNSYFKDTYREIVDAV</sequence>
<dbReference type="EMBL" id="AZEZ01000070">
    <property type="protein sequence ID" value="KRL43763.1"/>
    <property type="molecule type" value="Genomic_DNA"/>
</dbReference>
<dbReference type="Gene3D" id="1.10.10.10">
    <property type="entry name" value="Winged helix-like DNA-binding domain superfamily/Winged helix DNA-binding domain"/>
    <property type="match status" value="1"/>
</dbReference>
<dbReference type="Pfam" id="PF00126">
    <property type="entry name" value="HTH_1"/>
    <property type="match status" value="1"/>
</dbReference>
<dbReference type="SUPFAM" id="SSF53850">
    <property type="entry name" value="Periplasmic binding protein-like II"/>
    <property type="match status" value="1"/>
</dbReference>
<keyword evidence="2" id="KW-0805">Transcription regulation</keyword>
<accession>A0A0R1QRE6</accession>
<reference evidence="6 7" key="1">
    <citation type="journal article" date="2015" name="Genome Announc.">
        <title>Expanding the biotechnology potential of lactobacilli through comparative genomics of 213 strains and associated genera.</title>
        <authorList>
            <person name="Sun Z."/>
            <person name="Harris H.M."/>
            <person name="McCann A."/>
            <person name="Guo C."/>
            <person name="Argimon S."/>
            <person name="Zhang W."/>
            <person name="Yang X."/>
            <person name="Jeffery I.B."/>
            <person name="Cooney J.C."/>
            <person name="Kagawa T.F."/>
            <person name="Liu W."/>
            <person name="Song Y."/>
            <person name="Salvetti E."/>
            <person name="Wrobel A."/>
            <person name="Rasinkangas P."/>
            <person name="Parkhill J."/>
            <person name="Rea M.C."/>
            <person name="O'Sullivan O."/>
            <person name="Ritari J."/>
            <person name="Douillard F.P."/>
            <person name="Paul Ross R."/>
            <person name="Yang R."/>
            <person name="Briner A.E."/>
            <person name="Felis G.E."/>
            <person name="de Vos W.M."/>
            <person name="Barrangou R."/>
            <person name="Klaenhammer T.R."/>
            <person name="Caufield P.W."/>
            <person name="Cui Y."/>
            <person name="Zhang H."/>
            <person name="O'Toole P.W."/>
        </authorList>
    </citation>
    <scope>NUCLEOTIDE SEQUENCE [LARGE SCALE GENOMIC DNA]</scope>
    <source>
        <strain evidence="6 7">DSM 14500</strain>
    </source>
</reference>
<keyword evidence="3" id="KW-0238">DNA-binding</keyword>
<dbReference type="GO" id="GO:0003700">
    <property type="term" value="F:DNA-binding transcription factor activity"/>
    <property type="evidence" value="ECO:0007669"/>
    <property type="project" value="InterPro"/>
</dbReference>
<dbReference type="PATRIC" id="fig|1423770.3.peg.549"/>
<comment type="similarity">
    <text evidence="1">Belongs to the LysR transcriptional regulatory family.</text>
</comment>
<dbReference type="PRINTS" id="PR00039">
    <property type="entry name" value="HTHLYSR"/>
</dbReference>